<dbReference type="GO" id="GO:0000271">
    <property type="term" value="P:polysaccharide biosynthetic process"/>
    <property type="evidence" value="ECO:0007669"/>
    <property type="project" value="InterPro"/>
</dbReference>
<dbReference type="eggNOG" id="COG3563">
    <property type="taxonomic scope" value="Bacteria"/>
</dbReference>
<dbReference type="Proteomes" id="UP000013049">
    <property type="component" value="Unassembled WGS sequence"/>
</dbReference>
<dbReference type="EMBL" id="APPC01000022">
    <property type="protein sequence ID" value="ENU91162.1"/>
    <property type="molecule type" value="Genomic_DNA"/>
</dbReference>
<comment type="caution">
    <text evidence="1">The sequence shown here is derived from an EMBL/GenBank/DDBJ whole genome shotgun (WGS) entry which is preliminary data.</text>
</comment>
<dbReference type="HOGENOM" id="CLU_025998_0_0_6"/>
<organism evidence="1 2">
    <name type="scientific">Acinetobacter vivianii</name>
    <dbReference type="NCBI Taxonomy" id="1776742"/>
    <lineage>
        <taxon>Bacteria</taxon>
        <taxon>Pseudomonadati</taxon>
        <taxon>Pseudomonadota</taxon>
        <taxon>Gammaproteobacteria</taxon>
        <taxon>Moraxellales</taxon>
        <taxon>Moraxellaceae</taxon>
        <taxon>Acinetobacter</taxon>
    </lineage>
</organism>
<dbReference type="GO" id="GO:0015774">
    <property type="term" value="P:polysaccharide transport"/>
    <property type="evidence" value="ECO:0007669"/>
    <property type="project" value="InterPro"/>
</dbReference>
<dbReference type="AlphaFoldDB" id="N8W734"/>
<reference evidence="1 2" key="1">
    <citation type="submission" date="2013-02" db="EMBL/GenBank/DDBJ databases">
        <title>The Genome Sequence of Acinetobacter sp. NIPH 758.</title>
        <authorList>
            <consortium name="The Broad Institute Genome Sequencing Platform"/>
            <consortium name="The Broad Institute Genome Sequencing Center for Infectious Disease"/>
            <person name="Cerqueira G."/>
            <person name="Feldgarden M."/>
            <person name="Courvalin P."/>
            <person name="Perichon B."/>
            <person name="Grillot-Courvalin C."/>
            <person name="Clermont D."/>
            <person name="Rocha E."/>
            <person name="Yoon E.-J."/>
            <person name="Nemec A."/>
            <person name="Walker B."/>
            <person name="Young S.K."/>
            <person name="Zeng Q."/>
            <person name="Gargeya S."/>
            <person name="Fitzgerald M."/>
            <person name="Haas B."/>
            <person name="Abouelleil A."/>
            <person name="Alvarado L."/>
            <person name="Arachchi H.M."/>
            <person name="Berlin A.M."/>
            <person name="Chapman S.B."/>
            <person name="Dewar J."/>
            <person name="Goldberg J."/>
            <person name="Griggs A."/>
            <person name="Gujja S."/>
            <person name="Hansen M."/>
            <person name="Howarth C."/>
            <person name="Imamovic A."/>
            <person name="Larimer J."/>
            <person name="McCowan C."/>
            <person name="Murphy C."/>
            <person name="Neiman D."/>
            <person name="Pearson M."/>
            <person name="Priest M."/>
            <person name="Roberts A."/>
            <person name="Saif S."/>
            <person name="Shea T."/>
            <person name="Sisk P."/>
            <person name="Sykes S."/>
            <person name="Wortman J."/>
            <person name="Nusbaum C."/>
            <person name="Birren B."/>
        </authorList>
    </citation>
    <scope>NUCLEOTIDE SEQUENCE [LARGE SCALE GENOMIC DNA]</scope>
    <source>
        <strain evidence="1 2">NIPH 758</strain>
    </source>
</reference>
<gene>
    <name evidence="1" type="ORF">F971_03300</name>
</gene>
<accession>N8W734</accession>
<dbReference type="Pfam" id="PF05159">
    <property type="entry name" value="Capsule_synth"/>
    <property type="match status" value="2"/>
</dbReference>
<dbReference type="CDD" id="cd16439">
    <property type="entry name" value="beta_Kdo_transferase_KpsC_2"/>
    <property type="match status" value="1"/>
</dbReference>
<evidence type="ECO:0000313" key="1">
    <source>
        <dbReference type="EMBL" id="ENU91162.1"/>
    </source>
</evidence>
<dbReference type="PATRIC" id="fig|1217712.3.peg.3188"/>
<evidence type="ECO:0000313" key="2">
    <source>
        <dbReference type="Proteomes" id="UP000013049"/>
    </source>
</evidence>
<sequence>MNYANIVIVHMLDYIPFGIKKIYFFKNNDLYLSLAQAIKKVPNIKKQRIFWGWGRKNSFVQAQKLAERLQGRAVCAEDGFIRSLGLGKAGYQPLSIVIDQVGIYFDATQPSDLEKLILQITLSQAQQLRANVLIQKILAENITKYNLHYDRLDQARFKNGKNILVVDQTFGDQSICCALASAESFKRMLQQAIEEHPDAIIWVKTHPDVLAGKAQSHFSPEEFKLNNINLLADNYNPVELCKQMSEVYVVSSQLGFEALLCGKTVHCFGWPWYAGWGLTHDRLEESESIRARRHKSRSIEQLFVAAYLDYAKYVSPVSQQLCELEDIIDLLVPNLHFQKQLPQGDVIAYGFSRWKRKFIWDFLDFPQVNLSFKHWLKPQKSQPVVAWGKKATLLRMEGFQKIWTVEDGFLRSLGLGAKLIRPFSLVFDDIGIYYDATRPSRLEHLLNQVQLTVEQQQRIQRLVQQIIQNKLTKYNVGHQLDSIQPIDHQKKVILVVGQVEDDLSIQLGGIDIKTNLALIQEVRRANPDAYIIYKPHPDVEEGLRKGKIAWDEIKDLVNQLEKNVSIITLFEYIDELHTITSLSGFEALLRDITVYCYGMPFYAGWGITVDRHKCTRRQRNLTVDELAFSVLVEYPVYNLPHTRQLQVPLVTPEHVLEHICTLQQTTDKSPSSVWSWMFTRLRELRMKI</sequence>
<protein>
    <recommendedName>
        <fullName evidence="3">Capsule polysaccharide biosynthesis protein</fullName>
    </recommendedName>
</protein>
<dbReference type="CDD" id="cd16440">
    <property type="entry name" value="beta_Kdo_transferase_KpsC_1"/>
    <property type="match status" value="1"/>
</dbReference>
<name>N8W734_9GAMM</name>
<proteinExistence type="predicted"/>
<dbReference type="InterPro" id="IPR007833">
    <property type="entry name" value="Capsule_polysaccharide_synth"/>
</dbReference>
<dbReference type="RefSeq" id="WP_004773319.1">
    <property type="nucleotide sequence ID" value="NZ_KB849358.1"/>
</dbReference>
<evidence type="ECO:0008006" key="3">
    <source>
        <dbReference type="Google" id="ProtNLM"/>
    </source>
</evidence>